<feature type="transmembrane region" description="Helical" evidence="1">
    <location>
        <begin position="29"/>
        <end position="48"/>
    </location>
</feature>
<dbReference type="Gene3D" id="3.40.30.10">
    <property type="entry name" value="Glutaredoxin"/>
    <property type="match status" value="1"/>
</dbReference>
<reference evidence="2 3" key="1">
    <citation type="submission" date="2022-01" db="EMBL/GenBank/DDBJ databases">
        <title>Octadecabacter sp. nov., isolated from a marine alga.</title>
        <authorList>
            <person name="Jin M.S."/>
            <person name="Kim H.M."/>
            <person name="Han D.M."/>
            <person name="Jung J.J."/>
            <person name="Jeon C.O."/>
        </authorList>
    </citation>
    <scope>NUCLEOTIDE SEQUENCE [LARGE SCALE GENOMIC DNA]</scope>
    <source>
        <strain evidence="2 3">G9-8</strain>
    </source>
</reference>
<accession>A0ABS9D2A8</accession>
<keyword evidence="3" id="KW-1185">Reference proteome</keyword>
<evidence type="ECO:0000256" key="1">
    <source>
        <dbReference type="SAM" id="Phobius"/>
    </source>
</evidence>
<evidence type="ECO:0000313" key="2">
    <source>
        <dbReference type="EMBL" id="MCF2872775.1"/>
    </source>
</evidence>
<protein>
    <submittedName>
        <fullName evidence="2">Uncharacterized protein</fullName>
    </submittedName>
</protein>
<dbReference type="EMBL" id="JAKGAQ010000005">
    <property type="protein sequence ID" value="MCF2872775.1"/>
    <property type="molecule type" value="Genomic_DNA"/>
</dbReference>
<keyword evidence="1" id="KW-0812">Transmembrane</keyword>
<dbReference type="InterPro" id="IPR036249">
    <property type="entry name" value="Thioredoxin-like_sf"/>
</dbReference>
<gene>
    <name evidence="2" type="ORF">L0664_17035</name>
</gene>
<dbReference type="Proteomes" id="UP001200557">
    <property type="component" value="Unassembled WGS sequence"/>
</dbReference>
<proteinExistence type="predicted"/>
<dbReference type="SUPFAM" id="SSF52833">
    <property type="entry name" value="Thioredoxin-like"/>
    <property type="match status" value="1"/>
</dbReference>
<name>A0ABS9D2A8_9RHOB</name>
<sequence length="155" mass="16590">MPKPKKRTRQKTSVPVPQPLTRRDILQRGAIYGAGAVVVAAGGTAFAFDFRKTMAEADLTKIGQGTPTIVQIHDPSCQLCQALQRETRTALANCNEGYTYLVANITTAAGAAFQRSIGQPHVTLALLDGDGTPLHFINGVTPAETLKAQFQTHFG</sequence>
<comment type="caution">
    <text evidence="2">The sequence shown here is derived from an EMBL/GenBank/DDBJ whole genome shotgun (WGS) entry which is preliminary data.</text>
</comment>
<organism evidence="2 3">
    <name type="scientific">Octadecabacter dasysiphoniae</name>
    <dbReference type="NCBI Taxonomy" id="2909341"/>
    <lineage>
        <taxon>Bacteria</taxon>
        <taxon>Pseudomonadati</taxon>
        <taxon>Pseudomonadota</taxon>
        <taxon>Alphaproteobacteria</taxon>
        <taxon>Rhodobacterales</taxon>
        <taxon>Roseobacteraceae</taxon>
        <taxon>Octadecabacter</taxon>
    </lineage>
</organism>
<dbReference type="PROSITE" id="PS51318">
    <property type="entry name" value="TAT"/>
    <property type="match status" value="1"/>
</dbReference>
<keyword evidence="1" id="KW-1133">Transmembrane helix</keyword>
<evidence type="ECO:0000313" key="3">
    <source>
        <dbReference type="Proteomes" id="UP001200557"/>
    </source>
</evidence>
<keyword evidence="1" id="KW-0472">Membrane</keyword>
<dbReference type="InterPro" id="IPR006311">
    <property type="entry name" value="TAT_signal"/>
</dbReference>
<dbReference type="RefSeq" id="WP_235227100.1">
    <property type="nucleotide sequence ID" value="NZ_JAKGAQ010000005.1"/>
</dbReference>